<dbReference type="InterPro" id="IPR000172">
    <property type="entry name" value="GMC_OxRdtase_N"/>
</dbReference>
<proteinExistence type="inferred from homology"/>
<feature type="domain" description="Glucose-methanol-choline oxidoreductase N-terminal" evidence="6">
    <location>
        <begin position="347"/>
        <end position="426"/>
    </location>
</feature>
<sequence length="627" mass="68738">MPDYDFNYRSGSGDTFIGARPAPDLARPIVRAFVAAPQPLRKIRFETSRYAPNHVVTIRSSSEGWANDTFGAYRDGAWEFFFEIPSLPPAMAFKFMLDCEHWMQGADLNVATNVDHSFDESTVQFPSATSRFQHGYDNFQIDRTKLAQDGVPRNTREDIFYDVIIIGSGMGGGSLADALSDAGIKTLVLEAGGLTLPTHMTNLPGDWSRTANHHRVGHFVNEPGSDFLPGVHLSFGGRSVYWSGLIPRMHDWELSFWPDPVRNFLTQGGYEPAEQLLRKTKRLGPFQDQVVAQLKADLPEWHVEDLPRSGHQPFLNEAGELESVVQDSTGMFSTADLLLSSMGYAEAAGRNNLTINLGHLVTRIATEGTRATDVVCEDLLGNTTRRYRGKFIVLAAGSLESARIALNSSLSNPNGLLGVGLTDHPAFFSALYTIPNGSPFGGSKRHAKVFLFKKTATFQDHPFNVELVVNPELWQVRNSDDDLVPVPDPSKIKMTFSFASLLDNANRLSSPGVGRKLSVNVRRNQAGVAHFDAARATRNTILDSLGIPFTANEGMGYGNEGTVHHAGGTMRMSGNASGVVDTNLKFEAYDNLYCADPAVWPFIPAANPSLTLVALSLRLADHLRARI</sequence>
<evidence type="ECO:0000256" key="5">
    <source>
        <dbReference type="ARBA" id="ARBA00023002"/>
    </source>
</evidence>
<dbReference type="InterPro" id="IPR051473">
    <property type="entry name" value="P2Ox-like"/>
</dbReference>
<keyword evidence="5 8" id="KW-0560">Oxidoreductase</keyword>
<dbReference type="EC" id="1.1.3.43" evidence="8"/>
<dbReference type="PATRIC" id="fig|1813736.3.peg.2666"/>
<dbReference type="SUPFAM" id="SSF51905">
    <property type="entry name" value="FAD/NAD(P)-binding domain"/>
    <property type="match status" value="1"/>
</dbReference>
<organism evidence="8 9">
    <name type="scientific">Luteitalea pratensis</name>
    <dbReference type="NCBI Taxonomy" id="1855912"/>
    <lineage>
        <taxon>Bacteria</taxon>
        <taxon>Pseudomonadati</taxon>
        <taxon>Acidobacteriota</taxon>
        <taxon>Vicinamibacteria</taxon>
        <taxon>Vicinamibacterales</taxon>
        <taxon>Vicinamibacteraceae</taxon>
        <taxon>Luteitalea</taxon>
    </lineage>
</organism>
<dbReference type="PANTHER" id="PTHR42784">
    <property type="entry name" value="PYRANOSE 2-OXIDASE"/>
    <property type="match status" value="1"/>
</dbReference>
<dbReference type="AlphaFoldDB" id="A0A143PMK8"/>
<dbReference type="EMBL" id="CP015136">
    <property type="protein sequence ID" value="AMY09318.1"/>
    <property type="molecule type" value="Genomic_DNA"/>
</dbReference>
<dbReference type="GO" id="GO:0016614">
    <property type="term" value="F:oxidoreductase activity, acting on CH-OH group of donors"/>
    <property type="evidence" value="ECO:0007669"/>
    <property type="project" value="InterPro"/>
</dbReference>
<keyword evidence="9" id="KW-1185">Reference proteome</keyword>
<evidence type="ECO:0000256" key="1">
    <source>
        <dbReference type="ARBA" id="ARBA00001974"/>
    </source>
</evidence>
<keyword evidence="4" id="KW-0274">FAD</keyword>
<dbReference type="KEGG" id="abac:LuPra_02533"/>
<dbReference type="Pfam" id="PF00732">
    <property type="entry name" value="GMC_oxred_N"/>
    <property type="match status" value="1"/>
</dbReference>
<comment type="cofactor">
    <cofactor evidence="1">
        <name>FAD</name>
        <dbReference type="ChEBI" id="CHEBI:57692"/>
    </cofactor>
</comment>
<evidence type="ECO:0000256" key="4">
    <source>
        <dbReference type="ARBA" id="ARBA00022827"/>
    </source>
</evidence>
<evidence type="ECO:0000259" key="7">
    <source>
        <dbReference type="Pfam" id="PF05199"/>
    </source>
</evidence>
<evidence type="ECO:0000313" key="8">
    <source>
        <dbReference type="EMBL" id="AMY09318.1"/>
    </source>
</evidence>
<accession>A0A143PMK8</accession>
<comment type="similarity">
    <text evidence="2">Belongs to the GMC oxidoreductase family.</text>
</comment>
<reference evidence="9" key="2">
    <citation type="submission" date="2016-04" db="EMBL/GenBank/DDBJ databases">
        <title>First Complete Genome Sequence of a Subdivision 6 Acidobacterium.</title>
        <authorList>
            <person name="Huang S."/>
            <person name="Vieira S."/>
            <person name="Bunk B."/>
            <person name="Riedel T."/>
            <person name="Sproeer C."/>
            <person name="Overmann J."/>
        </authorList>
    </citation>
    <scope>NUCLEOTIDE SEQUENCE [LARGE SCALE GENOMIC DNA]</scope>
    <source>
        <strain evidence="9">DSM 100886 HEG_-6_39</strain>
    </source>
</reference>
<evidence type="ECO:0000313" key="9">
    <source>
        <dbReference type="Proteomes" id="UP000076079"/>
    </source>
</evidence>
<gene>
    <name evidence="8" type="primary">neoG_1</name>
    <name evidence="8" type="ORF">LuPra_02533</name>
</gene>
<keyword evidence="3" id="KW-0285">Flavoprotein</keyword>
<reference evidence="8 9" key="1">
    <citation type="journal article" date="2016" name="Genome Announc.">
        <title>First Complete Genome Sequence of a Subdivision 6 Acidobacterium Strain.</title>
        <authorList>
            <person name="Huang S."/>
            <person name="Vieira S."/>
            <person name="Bunk B."/>
            <person name="Riedel T."/>
            <person name="Sproer C."/>
            <person name="Overmann J."/>
        </authorList>
    </citation>
    <scope>NUCLEOTIDE SEQUENCE [LARGE SCALE GENOMIC DNA]</scope>
    <source>
        <strain evidence="9">DSM 100886 HEG_-6_39</strain>
    </source>
</reference>
<dbReference type="GO" id="GO:0050660">
    <property type="term" value="F:flavin adenine dinucleotide binding"/>
    <property type="evidence" value="ECO:0007669"/>
    <property type="project" value="InterPro"/>
</dbReference>
<protein>
    <submittedName>
        <fullName evidence="8">Paromamine 6'-oxidase</fullName>
        <ecNumber evidence="8">1.1.3.43</ecNumber>
    </submittedName>
</protein>
<dbReference type="Gene3D" id="3.50.50.60">
    <property type="entry name" value="FAD/NAD(P)-binding domain"/>
    <property type="match status" value="2"/>
</dbReference>
<name>A0A143PMK8_LUTPR</name>
<dbReference type="STRING" id="1855912.LuPra_02533"/>
<dbReference type="InterPro" id="IPR007867">
    <property type="entry name" value="GMC_OxRtase_C"/>
</dbReference>
<dbReference type="Pfam" id="PF05199">
    <property type="entry name" value="GMC_oxred_C"/>
    <property type="match status" value="1"/>
</dbReference>
<dbReference type="PANTHER" id="PTHR42784:SF1">
    <property type="entry name" value="PYRANOSE 2-OXIDASE"/>
    <property type="match status" value="1"/>
</dbReference>
<evidence type="ECO:0000256" key="3">
    <source>
        <dbReference type="ARBA" id="ARBA00022630"/>
    </source>
</evidence>
<dbReference type="OrthoDB" id="9787779at2"/>
<dbReference type="Proteomes" id="UP000076079">
    <property type="component" value="Chromosome"/>
</dbReference>
<dbReference type="InterPro" id="IPR036188">
    <property type="entry name" value="FAD/NAD-bd_sf"/>
</dbReference>
<feature type="domain" description="Glucose-methanol-choline oxidoreductase C-terminal" evidence="7">
    <location>
        <begin position="561"/>
        <end position="615"/>
    </location>
</feature>
<evidence type="ECO:0000259" key="6">
    <source>
        <dbReference type="Pfam" id="PF00732"/>
    </source>
</evidence>
<evidence type="ECO:0000256" key="2">
    <source>
        <dbReference type="ARBA" id="ARBA00010790"/>
    </source>
</evidence>
<dbReference type="RefSeq" id="WP_110171076.1">
    <property type="nucleotide sequence ID" value="NZ_CP015136.1"/>
</dbReference>